<evidence type="ECO:0000256" key="1">
    <source>
        <dbReference type="SAM" id="MobiDB-lite"/>
    </source>
</evidence>
<reference evidence="2 3" key="1">
    <citation type="journal article" date="2020" name="BMC Genomics">
        <title>Intraspecific diversification of the crop wild relative Brassica cretica Lam. using demographic model selection.</title>
        <authorList>
            <person name="Kioukis A."/>
            <person name="Michalopoulou V.A."/>
            <person name="Briers L."/>
            <person name="Pirintsos S."/>
            <person name="Studholme D.J."/>
            <person name="Pavlidis P."/>
            <person name="Sarris P.F."/>
        </authorList>
    </citation>
    <scope>NUCLEOTIDE SEQUENCE [LARGE SCALE GENOMIC DNA]</scope>
    <source>
        <strain evidence="3">cv. PFS-1207/04</strain>
    </source>
</reference>
<feature type="compositionally biased region" description="Basic and acidic residues" evidence="1">
    <location>
        <begin position="42"/>
        <end position="55"/>
    </location>
</feature>
<gene>
    <name evidence="2" type="ORF">DY000_02058431</name>
</gene>
<name>A0ABQ7B1X6_BRACR</name>
<dbReference type="EMBL" id="QGKV02001556">
    <property type="protein sequence ID" value="KAF3520435.1"/>
    <property type="molecule type" value="Genomic_DNA"/>
</dbReference>
<keyword evidence="3" id="KW-1185">Reference proteome</keyword>
<evidence type="ECO:0000313" key="2">
    <source>
        <dbReference type="EMBL" id="KAF3520435.1"/>
    </source>
</evidence>
<evidence type="ECO:0000313" key="3">
    <source>
        <dbReference type="Proteomes" id="UP000266723"/>
    </source>
</evidence>
<sequence length="91" mass="10227">MPETLRRRLLLKSPPNGEDLRLLDVITSLTSQSKRIVSSHGEALKTEPARAEPDRNTAPQVDTEIKEYASNLFTRTSFPTVRGGDRTLKLH</sequence>
<proteinExistence type="predicted"/>
<dbReference type="Proteomes" id="UP000266723">
    <property type="component" value="Unassembled WGS sequence"/>
</dbReference>
<protein>
    <submittedName>
        <fullName evidence="2">Uncharacterized protein</fullName>
    </submittedName>
</protein>
<organism evidence="2 3">
    <name type="scientific">Brassica cretica</name>
    <name type="common">Mustard</name>
    <dbReference type="NCBI Taxonomy" id="69181"/>
    <lineage>
        <taxon>Eukaryota</taxon>
        <taxon>Viridiplantae</taxon>
        <taxon>Streptophyta</taxon>
        <taxon>Embryophyta</taxon>
        <taxon>Tracheophyta</taxon>
        <taxon>Spermatophyta</taxon>
        <taxon>Magnoliopsida</taxon>
        <taxon>eudicotyledons</taxon>
        <taxon>Gunneridae</taxon>
        <taxon>Pentapetalae</taxon>
        <taxon>rosids</taxon>
        <taxon>malvids</taxon>
        <taxon>Brassicales</taxon>
        <taxon>Brassicaceae</taxon>
        <taxon>Brassiceae</taxon>
        <taxon>Brassica</taxon>
    </lineage>
</organism>
<feature type="region of interest" description="Disordered" evidence="1">
    <location>
        <begin position="36"/>
        <end position="58"/>
    </location>
</feature>
<accession>A0ABQ7B1X6</accession>
<comment type="caution">
    <text evidence="2">The sequence shown here is derived from an EMBL/GenBank/DDBJ whole genome shotgun (WGS) entry which is preliminary data.</text>
</comment>